<organism evidence="2 3">
    <name type="scientific">Cytospora schulzeri</name>
    <dbReference type="NCBI Taxonomy" id="448051"/>
    <lineage>
        <taxon>Eukaryota</taxon>
        <taxon>Fungi</taxon>
        <taxon>Dikarya</taxon>
        <taxon>Ascomycota</taxon>
        <taxon>Pezizomycotina</taxon>
        <taxon>Sordariomycetes</taxon>
        <taxon>Sordariomycetidae</taxon>
        <taxon>Diaporthales</taxon>
        <taxon>Cytosporaceae</taxon>
        <taxon>Cytospora</taxon>
    </lineage>
</organism>
<accession>A0A423X0K0</accession>
<evidence type="ECO:0000256" key="1">
    <source>
        <dbReference type="SAM" id="MobiDB-lite"/>
    </source>
</evidence>
<dbReference type="Proteomes" id="UP000283895">
    <property type="component" value="Unassembled WGS sequence"/>
</dbReference>
<feature type="region of interest" description="Disordered" evidence="1">
    <location>
        <begin position="237"/>
        <end position="262"/>
    </location>
</feature>
<name>A0A423X0K0_9PEZI</name>
<evidence type="ECO:0000313" key="2">
    <source>
        <dbReference type="EMBL" id="ROW09369.1"/>
    </source>
</evidence>
<reference evidence="2 3" key="1">
    <citation type="submission" date="2015-09" db="EMBL/GenBank/DDBJ databases">
        <title>Host preference determinants of Valsa canker pathogens revealed by comparative genomics.</title>
        <authorList>
            <person name="Yin Z."/>
            <person name="Huang L."/>
        </authorList>
    </citation>
    <scope>NUCLEOTIDE SEQUENCE [LARGE SCALE GENOMIC DNA]</scope>
    <source>
        <strain evidence="2 3">03-1</strain>
    </source>
</reference>
<dbReference type="AlphaFoldDB" id="A0A423X0K0"/>
<feature type="compositionally biased region" description="Polar residues" evidence="1">
    <location>
        <begin position="319"/>
        <end position="335"/>
    </location>
</feature>
<protein>
    <submittedName>
        <fullName evidence="2">Uncharacterized protein</fullName>
    </submittedName>
</protein>
<dbReference type="STRING" id="356882.A0A423X0K0"/>
<proteinExistence type="predicted"/>
<gene>
    <name evidence="2" type="ORF">VMCG_02567</name>
</gene>
<comment type="caution">
    <text evidence="2">The sequence shown here is derived from an EMBL/GenBank/DDBJ whole genome shotgun (WGS) entry which is preliminary data.</text>
</comment>
<feature type="region of interest" description="Disordered" evidence="1">
    <location>
        <begin position="274"/>
        <end position="402"/>
    </location>
</feature>
<feature type="compositionally biased region" description="Low complexity" evidence="1">
    <location>
        <begin position="294"/>
        <end position="318"/>
    </location>
</feature>
<feature type="region of interest" description="Disordered" evidence="1">
    <location>
        <begin position="443"/>
        <end position="465"/>
    </location>
</feature>
<feature type="region of interest" description="Disordered" evidence="1">
    <location>
        <begin position="489"/>
        <end position="508"/>
    </location>
</feature>
<dbReference type="EMBL" id="LKEA01000004">
    <property type="protein sequence ID" value="ROW09369.1"/>
    <property type="molecule type" value="Genomic_DNA"/>
</dbReference>
<evidence type="ECO:0000313" key="3">
    <source>
        <dbReference type="Proteomes" id="UP000283895"/>
    </source>
</evidence>
<sequence length="508" mass="56080">MVFEFQFPGSNHNLVTLETPVNSSIVKPPKRSKPNTGSVAGMCNRTTGLMSVAVATFCRCGAQRRKVRRTARTDTPGDLEDRAFGMNENISMSRFGHVLSRFRQRRRKLNGQEVKEVSWETHPKEAPLVDLSSHWFPSVYGIQEFGTNWAQTRPYEEPRPTMESQPYGPVPAYTLSMGKAEWDTNLVGHYGPADTSYPVSGPPLEITSEMPSMPSPTMPHHSDRQNRRCGLPSPLIIVPPPTTSISIARGQSDTTSTAAYPPYSPYDYYPPHIDSPVPSLSPNDDVAPNFTYGPRPTHSSNSNRSSPQPRSPISRQSTGTAPSMSRSTSSGQTEPRSLPPPTPTYLQSQRAPIDSDNIICLGPLPDNISPKNLQFQPQKPRPTPRAAITTPNEKHHHNSPIWPAANSIGPIQQDPLLHDSSPPPAYHQGPAAVQVAVVPITLTRDRDRSPRRRSSTDSLGSNFTVEEEARIQEQVVRNLSMLGQERVGGEGDMVHIPQPSARRFSFED</sequence>
<dbReference type="OrthoDB" id="5233646at2759"/>
<feature type="compositionally biased region" description="Polar residues" evidence="1">
    <location>
        <begin position="249"/>
        <end position="258"/>
    </location>
</feature>
<keyword evidence="3" id="KW-1185">Reference proteome</keyword>